<keyword evidence="6" id="KW-1185">Reference proteome</keyword>
<keyword evidence="2" id="KW-0012">Acyltransferase</keyword>
<dbReference type="CDD" id="cd04301">
    <property type="entry name" value="NAT_SF"/>
    <property type="match status" value="1"/>
</dbReference>
<feature type="domain" description="N-acetyltransferase" evidence="4">
    <location>
        <begin position="57"/>
        <end position="183"/>
    </location>
</feature>
<reference evidence="5 6" key="1">
    <citation type="submission" date="2014-11" db="EMBL/GenBank/DDBJ databases">
        <authorList>
            <person name="Zhu J."/>
            <person name="Qi W."/>
            <person name="Song R."/>
        </authorList>
    </citation>
    <scope>NUCLEOTIDE SEQUENCE [LARGE SCALE GENOMIC DNA]</scope>
</reference>
<evidence type="ECO:0000313" key="5">
    <source>
        <dbReference type="EMBL" id="CEM31012.1"/>
    </source>
</evidence>
<dbReference type="InterPro" id="IPR050832">
    <property type="entry name" value="Bact_Acetyltransf"/>
</dbReference>
<dbReference type="GO" id="GO:0016747">
    <property type="term" value="F:acyltransferase activity, transferring groups other than amino-acyl groups"/>
    <property type="evidence" value="ECO:0007669"/>
    <property type="project" value="InterPro"/>
</dbReference>
<dbReference type="PROSITE" id="PS51186">
    <property type="entry name" value="GNAT"/>
    <property type="match status" value="1"/>
</dbReference>
<sequence length="206" mass="22369">MRWVSGLFCAFGLSVADAFLPAQPHITTHHVQHHASRRLAVVRAATGSGDKKTLERVLIRQGDESDLSKIRLVLASQLMNPLFLQAERFVCAEMDGRLIGFGQVRPLDGGGGSFEVASLFVDEAERGKGIGSAIVRRLLERHGAKGTLYLLTLSKTTPFWERFGFRLVGSDEDASLPALLRLERSAGTLVAGGLLGQTVVVMTKDE</sequence>
<feature type="signal peptide" evidence="3">
    <location>
        <begin position="1"/>
        <end position="18"/>
    </location>
</feature>
<dbReference type="InterPro" id="IPR016181">
    <property type="entry name" value="Acyl_CoA_acyltransferase"/>
</dbReference>
<dbReference type="VEuPathDB" id="CryptoDB:Vbra_18270"/>
<name>A0A0G4GLJ7_VITBC</name>
<dbReference type="AlphaFoldDB" id="A0A0G4GLJ7"/>
<dbReference type="EMBL" id="CDMY01000708">
    <property type="protein sequence ID" value="CEM31012.1"/>
    <property type="molecule type" value="Genomic_DNA"/>
</dbReference>
<feature type="chain" id="PRO_5005190874" description="N-acetyltransferase domain-containing protein" evidence="3">
    <location>
        <begin position="19"/>
        <end position="206"/>
    </location>
</feature>
<evidence type="ECO:0000259" key="4">
    <source>
        <dbReference type="PROSITE" id="PS51186"/>
    </source>
</evidence>
<protein>
    <recommendedName>
        <fullName evidence="4">N-acetyltransferase domain-containing protein</fullName>
    </recommendedName>
</protein>
<keyword evidence="1" id="KW-0808">Transferase</keyword>
<dbReference type="PhylomeDB" id="A0A0G4GLJ7"/>
<gene>
    <name evidence="5" type="ORF">Vbra_18270</name>
</gene>
<proteinExistence type="predicted"/>
<dbReference type="OrthoDB" id="41532at2759"/>
<organism evidence="5 6">
    <name type="scientific">Vitrella brassicaformis (strain CCMP3155)</name>
    <dbReference type="NCBI Taxonomy" id="1169540"/>
    <lineage>
        <taxon>Eukaryota</taxon>
        <taxon>Sar</taxon>
        <taxon>Alveolata</taxon>
        <taxon>Colpodellida</taxon>
        <taxon>Vitrellaceae</taxon>
        <taxon>Vitrella</taxon>
    </lineage>
</organism>
<keyword evidence="3" id="KW-0732">Signal</keyword>
<dbReference type="InParanoid" id="A0A0G4GLJ7"/>
<evidence type="ECO:0000256" key="1">
    <source>
        <dbReference type="ARBA" id="ARBA00022679"/>
    </source>
</evidence>
<dbReference type="Gene3D" id="3.40.630.30">
    <property type="match status" value="1"/>
</dbReference>
<evidence type="ECO:0000256" key="2">
    <source>
        <dbReference type="ARBA" id="ARBA00023315"/>
    </source>
</evidence>
<dbReference type="PANTHER" id="PTHR43877">
    <property type="entry name" value="AMINOALKYLPHOSPHONATE N-ACETYLTRANSFERASE-RELATED-RELATED"/>
    <property type="match status" value="1"/>
</dbReference>
<dbReference type="OMA" id="QPHITTH"/>
<evidence type="ECO:0000313" key="6">
    <source>
        <dbReference type="Proteomes" id="UP000041254"/>
    </source>
</evidence>
<dbReference type="SUPFAM" id="SSF55729">
    <property type="entry name" value="Acyl-CoA N-acyltransferases (Nat)"/>
    <property type="match status" value="1"/>
</dbReference>
<dbReference type="InterPro" id="IPR000182">
    <property type="entry name" value="GNAT_dom"/>
</dbReference>
<dbReference type="Proteomes" id="UP000041254">
    <property type="component" value="Unassembled WGS sequence"/>
</dbReference>
<evidence type="ECO:0000256" key="3">
    <source>
        <dbReference type="SAM" id="SignalP"/>
    </source>
</evidence>
<dbReference type="Pfam" id="PF00583">
    <property type="entry name" value="Acetyltransf_1"/>
    <property type="match status" value="1"/>
</dbReference>
<accession>A0A0G4GLJ7</accession>